<evidence type="ECO:0000259" key="2">
    <source>
        <dbReference type="Pfam" id="PF02470"/>
    </source>
</evidence>
<dbReference type="Proteomes" id="UP000179734">
    <property type="component" value="Unassembled WGS sequence"/>
</dbReference>
<keyword evidence="5" id="KW-1185">Reference proteome</keyword>
<dbReference type="AlphaFoldDB" id="A0A1S1NSW8"/>
<evidence type="ECO:0000313" key="4">
    <source>
        <dbReference type="EMBL" id="PQM48692.1"/>
    </source>
</evidence>
<reference evidence="4 6" key="2">
    <citation type="journal article" date="2017" name="Int. J. Syst. Evol. Microbiol.">
        <title>Mycobacterium talmoniae sp. nov., a slowly growing mycobacterium isolated from human respiratory samples.</title>
        <authorList>
            <person name="Davidson R.M."/>
            <person name="DeGroote M.A."/>
            <person name="Marola J.L."/>
            <person name="Buss S."/>
            <person name="Jones V."/>
            <person name="McNeil M.R."/>
            <person name="Freifeld A.G."/>
            <person name="Elaine Epperson L."/>
            <person name="Hasan N.A."/>
            <person name="Jackson M."/>
            <person name="Iwen P.C."/>
            <person name="Salfinger M."/>
            <person name="Strong M."/>
        </authorList>
    </citation>
    <scope>NUCLEOTIDE SEQUENCE [LARGE SCALE GENOMIC DNA]</scope>
    <source>
        <strain evidence="4 6">ATCC BAA-2683</strain>
    </source>
</reference>
<keyword evidence="1" id="KW-1133">Transmembrane helix</keyword>
<sequence length="325" mass="36123">MQSVRRSWRNPMFWGVTTIALTAIVTLVVGWVYISPPHQQLVTFYTDDAASVRAGDSVRVAGINVGTVKHVSLEPQHVRVQLSLKDDVFIGDQTQVDVRMLTVVGGYFVTLVPLGDRRLGQHPIPADRVTMPYSLVRTLSDATKITDQVAPRPINESLSQIQQGLAGSNTEILAKIIDAGNGVSEVLERQRGQLTKILEMSNEYIGTMNGNRELLEHLISRIAILEETLILYSKGFGSSIEGLGKIVDDIYPLVPFYFEHRQDFIDRVRGVLAEFQTVADRNGALVRWLRRVRGRMQTTLDAQNAGTPPELLATDLCFPIEGSRC</sequence>
<proteinExistence type="predicted"/>
<accession>A0A1S1NSW8</accession>
<keyword evidence="1" id="KW-0812">Transmembrane</keyword>
<evidence type="ECO:0000256" key="1">
    <source>
        <dbReference type="SAM" id="Phobius"/>
    </source>
</evidence>
<dbReference type="GO" id="GO:0005576">
    <property type="term" value="C:extracellular region"/>
    <property type="evidence" value="ECO:0007669"/>
    <property type="project" value="TreeGrafter"/>
</dbReference>
<organism evidence="3 5">
    <name type="scientific">Mycobacterium talmoniae</name>
    <dbReference type="NCBI Taxonomy" id="1858794"/>
    <lineage>
        <taxon>Bacteria</taxon>
        <taxon>Bacillati</taxon>
        <taxon>Actinomycetota</taxon>
        <taxon>Actinomycetes</taxon>
        <taxon>Mycobacteriales</taxon>
        <taxon>Mycobacteriaceae</taxon>
        <taxon>Mycobacterium</taxon>
    </lineage>
</organism>
<dbReference type="PANTHER" id="PTHR33371">
    <property type="entry name" value="INTERMEMBRANE PHOSPHOLIPID TRANSPORT SYSTEM BINDING PROTEIN MLAD-RELATED"/>
    <property type="match status" value="1"/>
</dbReference>
<feature type="transmembrane region" description="Helical" evidence="1">
    <location>
        <begin position="12"/>
        <end position="34"/>
    </location>
</feature>
<name>A0A1S1NSW8_9MYCO</name>
<dbReference type="Pfam" id="PF02470">
    <property type="entry name" value="MlaD"/>
    <property type="match status" value="1"/>
</dbReference>
<feature type="domain" description="Mce/MlaD" evidence="2">
    <location>
        <begin position="41"/>
        <end position="113"/>
    </location>
</feature>
<comment type="caution">
    <text evidence="3">The sequence shown here is derived from an EMBL/GenBank/DDBJ whole genome shotgun (WGS) entry which is preliminary data.</text>
</comment>
<gene>
    <name evidence="3" type="ORF">BKN37_02995</name>
    <name evidence="4" type="ORF">C1Y40_01058</name>
</gene>
<keyword evidence="1" id="KW-0472">Membrane</keyword>
<evidence type="ECO:0000313" key="6">
    <source>
        <dbReference type="Proteomes" id="UP000238296"/>
    </source>
</evidence>
<evidence type="ECO:0000313" key="3">
    <source>
        <dbReference type="EMBL" id="OHV06225.1"/>
    </source>
</evidence>
<dbReference type="EMBL" id="PPEA01000148">
    <property type="protein sequence ID" value="PQM48692.1"/>
    <property type="molecule type" value="Genomic_DNA"/>
</dbReference>
<dbReference type="InterPro" id="IPR003399">
    <property type="entry name" value="Mce/MlaD"/>
</dbReference>
<reference evidence="3 5" key="1">
    <citation type="submission" date="2016-10" db="EMBL/GenBank/DDBJ databases">
        <title>Genome sequence of Mycobacterium talmonii.</title>
        <authorList>
            <person name="Greninger A.L."/>
            <person name="Elliott B."/>
            <person name="Vasireddy S."/>
            <person name="Vasireddy R."/>
        </authorList>
    </citation>
    <scope>NUCLEOTIDE SEQUENCE [LARGE SCALE GENOMIC DNA]</scope>
    <source>
        <strain evidence="3">MO-5499</strain>
        <strain evidence="5">NE-TNMC-100812</strain>
    </source>
</reference>
<dbReference type="Proteomes" id="UP000238296">
    <property type="component" value="Unassembled WGS sequence"/>
</dbReference>
<dbReference type="InterPro" id="IPR052336">
    <property type="entry name" value="MlaD_Phospholipid_Transporter"/>
</dbReference>
<reference evidence="4" key="3">
    <citation type="submission" date="2018-01" db="EMBL/GenBank/DDBJ databases">
        <authorList>
            <person name="Gaut B.S."/>
            <person name="Morton B.R."/>
            <person name="Clegg M.T."/>
            <person name="Duvall M.R."/>
        </authorList>
    </citation>
    <scope>NUCLEOTIDE SEQUENCE</scope>
    <source>
        <strain evidence="4">ATCC BAA-2683</strain>
    </source>
</reference>
<protein>
    <submittedName>
        <fullName evidence="3">Mammalian cell entry protein</fullName>
    </submittedName>
</protein>
<dbReference type="PANTHER" id="PTHR33371:SF18">
    <property type="entry name" value="MCE-FAMILY PROTEIN MCE3C"/>
    <property type="match status" value="1"/>
</dbReference>
<evidence type="ECO:0000313" key="5">
    <source>
        <dbReference type="Proteomes" id="UP000179734"/>
    </source>
</evidence>
<dbReference type="EMBL" id="MLQM01000007">
    <property type="protein sequence ID" value="OHV06225.1"/>
    <property type="molecule type" value="Genomic_DNA"/>
</dbReference>